<comment type="caution">
    <text evidence="1">The sequence shown here is derived from an EMBL/GenBank/DDBJ whole genome shotgun (WGS) entry which is preliminary data.</text>
</comment>
<gene>
    <name evidence="1" type="ORF">MSPICULIGERA_LOCUS8926</name>
</gene>
<name>A0AA36FZJ2_9BILA</name>
<evidence type="ECO:0000313" key="1">
    <source>
        <dbReference type="EMBL" id="CAJ0570488.1"/>
    </source>
</evidence>
<keyword evidence="2" id="KW-1185">Reference proteome</keyword>
<organism evidence="1 2">
    <name type="scientific">Mesorhabditis spiculigera</name>
    <dbReference type="NCBI Taxonomy" id="96644"/>
    <lineage>
        <taxon>Eukaryota</taxon>
        <taxon>Metazoa</taxon>
        <taxon>Ecdysozoa</taxon>
        <taxon>Nematoda</taxon>
        <taxon>Chromadorea</taxon>
        <taxon>Rhabditida</taxon>
        <taxon>Rhabditina</taxon>
        <taxon>Rhabditomorpha</taxon>
        <taxon>Rhabditoidea</taxon>
        <taxon>Rhabditidae</taxon>
        <taxon>Mesorhabditinae</taxon>
        <taxon>Mesorhabditis</taxon>
    </lineage>
</organism>
<proteinExistence type="predicted"/>
<dbReference type="Proteomes" id="UP001177023">
    <property type="component" value="Unassembled WGS sequence"/>
</dbReference>
<accession>A0AA36FZJ2</accession>
<reference evidence="1" key="1">
    <citation type="submission" date="2023-06" db="EMBL/GenBank/DDBJ databases">
        <authorList>
            <person name="Delattre M."/>
        </authorList>
    </citation>
    <scope>NUCLEOTIDE SEQUENCE</scope>
    <source>
        <strain evidence="1">AF72</strain>
    </source>
</reference>
<sequence>QVGEKREFSLTMKARRRGQDYDDISKAEKLKPLVMLA</sequence>
<protein>
    <submittedName>
        <fullName evidence="1">Uncharacterized protein</fullName>
    </submittedName>
</protein>
<dbReference type="EMBL" id="CATQJA010002339">
    <property type="protein sequence ID" value="CAJ0570488.1"/>
    <property type="molecule type" value="Genomic_DNA"/>
</dbReference>
<evidence type="ECO:0000313" key="2">
    <source>
        <dbReference type="Proteomes" id="UP001177023"/>
    </source>
</evidence>
<feature type="non-terminal residue" evidence="1">
    <location>
        <position position="1"/>
    </location>
</feature>
<dbReference type="AlphaFoldDB" id="A0AA36FZJ2"/>
<feature type="non-terminal residue" evidence="1">
    <location>
        <position position="37"/>
    </location>
</feature>